<accession>A0A3P8TW11</accession>
<dbReference type="SUPFAM" id="SSF81296">
    <property type="entry name" value="E set domains"/>
    <property type="match status" value="1"/>
</dbReference>
<feature type="domain" description="NXPE C-terminal" evidence="2">
    <location>
        <begin position="287"/>
        <end position="513"/>
    </location>
</feature>
<comment type="similarity">
    <text evidence="1">Belongs to the NXPE family.</text>
</comment>
<evidence type="ECO:0000313" key="3">
    <source>
        <dbReference type="Ensembl" id="ENSAPEP00000030355.1"/>
    </source>
</evidence>
<dbReference type="InterPro" id="IPR057106">
    <property type="entry name" value="NXPE4_C"/>
</dbReference>
<dbReference type="AlphaFoldDB" id="A0A3P8TW11"/>
<keyword evidence="4" id="KW-1185">Reference proteome</keyword>
<dbReference type="GeneTree" id="ENSGT00950000182866"/>
<dbReference type="InterPro" id="IPR026845">
    <property type="entry name" value="NXPH/NXPE"/>
</dbReference>
<name>A0A3P8TW11_AMPPE</name>
<dbReference type="Pfam" id="PF06312">
    <property type="entry name" value="Neurexophilin"/>
    <property type="match status" value="1"/>
</dbReference>
<reference evidence="3" key="3">
    <citation type="submission" date="2025-09" db="UniProtKB">
        <authorList>
            <consortium name="Ensembl"/>
        </authorList>
    </citation>
    <scope>IDENTIFICATION</scope>
</reference>
<evidence type="ECO:0000259" key="2">
    <source>
        <dbReference type="Pfam" id="PF24536"/>
    </source>
</evidence>
<dbReference type="PANTHER" id="PTHR16165:SF9">
    <property type="entry name" value="NXPE FAMILY MEMBER 3"/>
    <property type="match status" value="1"/>
</dbReference>
<reference evidence="3" key="2">
    <citation type="submission" date="2025-08" db="UniProtKB">
        <authorList>
            <consortium name="Ensembl"/>
        </authorList>
    </citation>
    <scope>IDENTIFICATION</scope>
</reference>
<dbReference type="Pfam" id="PF24536">
    <property type="entry name" value="NXPE4_C"/>
    <property type="match status" value="1"/>
</dbReference>
<reference evidence="3 4" key="1">
    <citation type="submission" date="2018-03" db="EMBL/GenBank/DDBJ databases">
        <title>Finding Nemo's genes: A chromosome-scale reference assembly of the genome of the orange clownfish Amphiprion percula.</title>
        <authorList>
            <person name="Lehmann R."/>
        </authorList>
    </citation>
    <scope>NUCLEOTIDE SEQUENCE</scope>
</reference>
<proteinExistence type="inferred from homology"/>
<dbReference type="Proteomes" id="UP000265080">
    <property type="component" value="Chromosome 21"/>
</dbReference>
<dbReference type="GO" id="GO:0007399">
    <property type="term" value="P:nervous system development"/>
    <property type="evidence" value="ECO:0007669"/>
    <property type="project" value="UniProtKB-ARBA"/>
</dbReference>
<dbReference type="InterPro" id="IPR014756">
    <property type="entry name" value="Ig_E-set"/>
</dbReference>
<evidence type="ECO:0000256" key="1">
    <source>
        <dbReference type="ARBA" id="ARBA00005431"/>
    </source>
</evidence>
<dbReference type="Ensembl" id="ENSAPET00000031167.1">
    <property type="protein sequence ID" value="ENSAPEP00000030355.1"/>
    <property type="gene ID" value="ENSAPEG00000021561.1"/>
</dbReference>
<organism evidence="3 4">
    <name type="scientific">Amphiprion percula</name>
    <name type="common">Orange clownfish</name>
    <name type="synonym">Lutjanus percula</name>
    <dbReference type="NCBI Taxonomy" id="161767"/>
    <lineage>
        <taxon>Eukaryota</taxon>
        <taxon>Metazoa</taxon>
        <taxon>Chordata</taxon>
        <taxon>Craniata</taxon>
        <taxon>Vertebrata</taxon>
        <taxon>Euteleostomi</taxon>
        <taxon>Actinopterygii</taxon>
        <taxon>Neopterygii</taxon>
        <taxon>Teleostei</taxon>
        <taxon>Neoteleostei</taxon>
        <taxon>Acanthomorphata</taxon>
        <taxon>Ovalentaria</taxon>
        <taxon>Pomacentridae</taxon>
        <taxon>Amphiprion</taxon>
    </lineage>
</organism>
<dbReference type="OMA" id="EDGEWHK"/>
<protein>
    <submittedName>
        <fullName evidence="3">Neurexophilin and PC-esterase domain family member 3</fullName>
    </submittedName>
</protein>
<dbReference type="PANTHER" id="PTHR16165">
    <property type="entry name" value="NXPE FAMILY MEMBER"/>
    <property type="match status" value="1"/>
</dbReference>
<evidence type="ECO:0000313" key="4">
    <source>
        <dbReference type="Proteomes" id="UP000265080"/>
    </source>
</evidence>
<sequence length="518" mass="58566">MMCTLVDMRLIIIASQYNINTWKILQLEVPKKHHDVCTVQPLSPKEGLEEKLLLESIAWPETPSLLTPLSLNETSYPAKSTFTILPQTGGGQWHVGDKLKVLIKMCDFQGHPKKSGGDVLFARLHNPTLGAGVAGKVEDHLNGTYSAVFSLLWEGSVTLVHPSEAVTVLRRLNSEQPDRVIFQSLFYSGSISETTICNVFLRSTEQPLCNYTDLHTGEPWFCFKPKNLNCDTRINHSKREVKQNLKCQFQLQDLLVSLCCQDRKVKDLLITTTTISGLSGYYYKDEWQTLSGTKVQQFNTPSAITQCLKGKVVHLYGDSTIRQWFEYFNGALPGNLKEFDLNSHKQNGPFMAMDIPNNILMTFRCHGPPFRCHPVPISELRYIANELDNVIGGTNTVVIFGIWAHFGSYPMEVYIRRLQSIRRAVIRLLNRSPGTVVIIRTANPKALTLFESLANSDWYSLQNDKVLRAIFKGLNVHLVDAWEMVLAHHLPHNLHPQPPIIKNMINVLLSYICPIKSG</sequence>